<protein>
    <submittedName>
        <fullName evidence="2">Uncharacterized protein</fullName>
    </submittedName>
</protein>
<dbReference type="WBParaSite" id="JU765_v2.g12245.t1">
    <property type="protein sequence ID" value="JU765_v2.g12245.t1"/>
    <property type="gene ID" value="JU765_v2.g12245"/>
</dbReference>
<reference evidence="2" key="1">
    <citation type="submission" date="2022-11" db="UniProtKB">
        <authorList>
            <consortium name="WormBaseParasite"/>
        </authorList>
    </citation>
    <scope>IDENTIFICATION</scope>
</reference>
<dbReference type="Proteomes" id="UP000887576">
    <property type="component" value="Unplaced"/>
</dbReference>
<evidence type="ECO:0000313" key="1">
    <source>
        <dbReference type="Proteomes" id="UP000887576"/>
    </source>
</evidence>
<organism evidence="1 2">
    <name type="scientific">Panagrolaimus sp. JU765</name>
    <dbReference type="NCBI Taxonomy" id="591449"/>
    <lineage>
        <taxon>Eukaryota</taxon>
        <taxon>Metazoa</taxon>
        <taxon>Ecdysozoa</taxon>
        <taxon>Nematoda</taxon>
        <taxon>Chromadorea</taxon>
        <taxon>Rhabditida</taxon>
        <taxon>Tylenchina</taxon>
        <taxon>Panagrolaimomorpha</taxon>
        <taxon>Panagrolaimoidea</taxon>
        <taxon>Panagrolaimidae</taxon>
        <taxon>Panagrolaimus</taxon>
    </lineage>
</organism>
<evidence type="ECO:0000313" key="2">
    <source>
        <dbReference type="WBParaSite" id="JU765_v2.g12245.t1"/>
    </source>
</evidence>
<proteinExistence type="predicted"/>
<accession>A0AC34Q295</accession>
<sequence>MSTARKVKMDDLLWINPLVDELENTSDYSDDIQNENGLTDSSNKASNNKIPDDWDPNGIKMFFIGCFTFVVILMLFFIADILLTVRSNVVYNKDPKIISTYCFRQLESRAKEKENELQVELNKLNQQQLDLLQARHEDKVGYYELKNQQFELFFVSTKTIAAKKDFIKKFEDFRAYRRRNINSETSQIKWFYAIIADLSILAGVVVCFCKKDMFFKILRMSLCFAFFLSILFFRSHLAQEIETPAKTADCPIFE</sequence>
<name>A0AC34Q295_9BILA</name>